<sequence length="436" mass="50698">MEVRDPVHGSIHILKEEEPIIRADFFQRLRNIKQLGFSEYIFPGATHTRFIHSIGVMRVGEMSFDRLFKGVELTKEHLRIKETFKLACLLHDIGHAPLSHSTEVVMPKLKDLKIPKEYLVARDLNSDRQATHEDYTIKAIADSSLAHSLREVEKTFGVERKYIADLIRGETSDHEYFTINGISYFPLLHQLVSSELDCDRMDYLLRDSYFCGVSYGSYDLDWLLDNLEPAIIDGKASLGISERAVITFDDFLLSRYHMFIMVYFHYRAVCLEKLLQRYFKTSPYEYLIPADIEKYIEHDDYHLMKVLRHSNNPYAKAIVNNQTPEKIFESFNSSQLKTLEEVQKYLESLNIEVIRSSSTGRLSKYYAADKPNNNEYTMKVVRNSKMGGRTEYFDINEATDLFHKFQKSHAINRLHCDLGMLSKANLDEINKIISAN</sequence>
<dbReference type="Pfam" id="PF01966">
    <property type="entry name" value="HD"/>
    <property type="match status" value="1"/>
</dbReference>
<dbReference type="InterPro" id="IPR003607">
    <property type="entry name" value="HD/PDEase_dom"/>
</dbReference>
<dbReference type="RefSeq" id="WP_115361770.1">
    <property type="nucleotide sequence ID" value="NZ_QDKL01000002.1"/>
</dbReference>
<dbReference type="CDD" id="cd00077">
    <property type="entry name" value="HDc"/>
    <property type="match status" value="1"/>
</dbReference>
<dbReference type="PANTHER" id="PTHR11373:SF4">
    <property type="entry name" value="DEOXYNUCLEOSIDE TRIPHOSPHATE TRIPHOSPHOHYDROLASE SAMHD1"/>
    <property type="match status" value="1"/>
</dbReference>
<proteinExistence type="predicted"/>
<comment type="caution">
    <text evidence="2">The sequence shown here is derived from an EMBL/GenBank/DDBJ whole genome shotgun (WGS) entry which is preliminary data.</text>
</comment>
<dbReference type="EMBL" id="QDKL01000002">
    <property type="protein sequence ID" value="RZF21904.1"/>
    <property type="molecule type" value="Genomic_DNA"/>
</dbReference>
<dbReference type="InterPro" id="IPR050135">
    <property type="entry name" value="dGTPase-like"/>
</dbReference>
<evidence type="ECO:0000313" key="3">
    <source>
        <dbReference type="Proteomes" id="UP000443582"/>
    </source>
</evidence>
<gene>
    <name evidence="2" type="ORF">DAY19_09445</name>
</gene>
<evidence type="ECO:0000259" key="1">
    <source>
        <dbReference type="SMART" id="SM00471"/>
    </source>
</evidence>
<dbReference type="Proteomes" id="UP000443582">
    <property type="component" value="Unassembled WGS sequence"/>
</dbReference>
<feature type="domain" description="HD/PDEase" evidence="1">
    <location>
        <begin position="45"/>
        <end position="213"/>
    </location>
</feature>
<dbReference type="PANTHER" id="PTHR11373">
    <property type="entry name" value="DEOXYNUCLEOSIDE TRIPHOSPHATE TRIPHOSPHOHYDROLASE"/>
    <property type="match status" value="1"/>
</dbReference>
<dbReference type="Pfam" id="PF19276">
    <property type="entry name" value="HD_assoc_2"/>
    <property type="match status" value="1"/>
</dbReference>
<keyword evidence="3" id="KW-1185">Reference proteome</keyword>
<reference evidence="3" key="1">
    <citation type="journal article" date="2019" name="Int. J. Syst. Evol. Microbiol.">
        <title>Halobacteriovorax valvorus sp. nov., a novel prokaryotic predator isolated from coastal seawater of China.</title>
        <authorList>
            <person name="Chen M.-X."/>
        </authorList>
    </citation>
    <scope>NUCLEOTIDE SEQUENCE [LARGE SCALE GENOMIC DNA]</scope>
    <source>
        <strain evidence="3">BL9</strain>
    </source>
</reference>
<accession>A0ABY0IHA8</accession>
<protein>
    <submittedName>
        <fullName evidence="2">HD domain-containing protein</fullName>
    </submittedName>
</protein>
<dbReference type="SUPFAM" id="SSF109604">
    <property type="entry name" value="HD-domain/PDEase-like"/>
    <property type="match status" value="1"/>
</dbReference>
<dbReference type="InterPro" id="IPR045509">
    <property type="entry name" value="HD_assoc_2"/>
</dbReference>
<organism evidence="2 3">
    <name type="scientific">Halobacteriovorax vibrionivorans</name>
    <dbReference type="NCBI Taxonomy" id="2152716"/>
    <lineage>
        <taxon>Bacteria</taxon>
        <taxon>Pseudomonadati</taxon>
        <taxon>Bdellovibrionota</taxon>
        <taxon>Bacteriovoracia</taxon>
        <taxon>Bacteriovoracales</taxon>
        <taxon>Halobacteriovoraceae</taxon>
        <taxon>Halobacteriovorax</taxon>
    </lineage>
</organism>
<evidence type="ECO:0000313" key="2">
    <source>
        <dbReference type="EMBL" id="RZF21904.1"/>
    </source>
</evidence>
<dbReference type="SMART" id="SM00471">
    <property type="entry name" value="HDc"/>
    <property type="match status" value="1"/>
</dbReference>
<name>A0ABY0IHA8_9BACT</name>
<dbReference type="Gene3D" id="1.10.3210.10">
    <property type="entry name" value="Hypothetical protein af1432"/>
    <property type="match status" value="1"/>
</dbReference>
<dbReference type="InterPro" id="IPR006674">
    <property type="entry name" value="HD_domain"/>
</dbReference>